<organism evidence="3">
    <name type="scientific">Anopheles coluzzii</name>
    <name type="common">African malaria mosquito</name>
    <dbReference type="NCBI Taxonomy" id="1518534"/>
    <lineage>
        <taxon>Eukaryota</taxon>
        <taxon>Metazoa</taxon>
        <taxon>Ecdysozoa</taxon>
        <taxon>Arthropoda</taxon>
        <taxon>Hexapoda</taxon>
        <taxon>Insecta</taxon>
        <taxon>Pterygota</taxon>
        <taxon>Neoptera</taxon>
        <taxon>Endopterygota</taxon>
        <taxon>Diptera</taxon>
        <taxon>Nematocera</taxon>
        <taxon>Culicoidea</taxon>
        <taxon>Culicidae</taxon>
        <taxon>Anophelinae</taxon>
        <taxon>Anopheles</taxon>
    </lineage>
</organism>
<keyword evidence="2" id="KW-0732">Signal</keyword>
<feature type="compositionally biased region" description="Basic and acidic residues" evidence="1">
    <location>
        <begin position="519"/>
        <end position="532"/>
    </location>
</feature>
<name>A0A8W7PK25_ANOCL</name>
<reference evidence="3" key="1">
    <citation type="submission" date="2022-08" db="UniProtKB">
        <authorList>
            <consortium name="EnsemblMetazoa"/>
        </authorList>
    </citation>
    <scope>IDENTIFICATION</scope>
</reference>
<dbReference type="VEuPathDB" id="VectorBase:ACON2_033210"/>
<feature type="compositionally biased region" description="Pro residues" evidence="1">
    <location>
        <begin position="624"/>
        <end position="634"/>
    </location>
</feature>
<evidence type="ECO:0000313" key="3">
    <source>
        <dbReference type="EnsemblMetazoa" id="ACOM033085-PA.2"/>
    </source>
</evidence>
<feature type="region of interest" description="Disordered" evidence="1">
    <location>
        <begin position="599"/>
        <end position="636"/>
    </location>
</feature>
<feature type="compositionally biased region" description="Polar residues" evidence="1">
    <location>
        <begin position="533"/>
        <end position="548"/>
    </location>
</feature>
<feature type="compositionally biased region" description="Low complexity" evidence="1">
    <location>
        <begin position="176"/>
        <end position="188"/>
    </location>
</feature>
<accession>A0A8W7PK25</accession>
<feature type="compositionally biased region" description="Basic and acidic residues" evidence="1">
    <location>
        <begin position="299"/>
        <end position="309"/>
    </location>
</feature>
<feature type="region of interest" description="Disordered" evidence="1">
    <location>
        <begin position="176"/>
        <end position="222"/>
    </location>
</feature>
<feature type="compositionally biased region" description="Polar residues" evidence="1">
    <location>
        <begin position="153"/>
        <end position="162"/>
    </location>
</feature>
<feature type="region of interest" description="Disordered" evidence="1">
    <location>
        <begin position="141"/>
        <end position="162"/>
    </location>
</feature>
<feature type="region of interest" description="Disordered" evidence="1">
    <location>
        <begin position="492"/>
        <end position="567"/>
    </location>
</feature>
<feature type="region of interest" description="Disordered" evidence="1">
    <location>
        <begin position="291"/>
        <end position="345"/>
    </location>
</feature>
<dbReference type="Proteomes" id="UP000075882">
    <property type="component" value="Unassembled WGS sequence"/>
</dbReference>
<feature type="compositionally biased region" description="Low complexity" evidence="1">
    <location>
        <begin position="549"/>
        <end position="559"/>
    </location>
</feature>
<feature type="compositionally biased region" description="Basic and acidic residues" evidence="1">
    <location>
        <begin position="26"/>
        <end position="44"/>
    </location>
</feature>
<feature type="region of interest" description="Disordered" evidence="1">
    <location>
        <begin position="393"/>
        <end position="429"/>
    </location>
</feature>
<feature type="compositionally biased region" description="Low complexity" evidence="1">
    <location>
        <begin position="64"/>
        <end position="73"/>
    </location>
</feature>
<feature type="chain" id="PRO_5036452013" evidence="2">
    <location>
        <begin position="18"/>
        <end position="687"/>
    </location>
</feature>
<dbReference type="EnsemblMetazoa" id="ACOM033085-RA">
    <property type="protein sequence ID" value="ACOM033085-PA.2"/>
    <property type="gene ID" value="ACOM033085"/>
</dbReference>
<feature type="signal peptide" evidence="2">
    <location>
        <begin position="1"/>
        <end position="17"/>
    </location>
</feature>
<protein>
    <submittedName>
        <fullName evidence="3">Uncharacterized protein</fullName>
    </submittedName>
</protein>
<dbReference type="AlphaFoldDB" id="A0A8W7PK25"/>
<feature type="compositionally biased region" description="Low complexity" evidence="1">
    <location>
        <begin position="196"/>
        <end position="221"/>
    </location>
</feature>
<feature type="region of interest" description="Disordered" evidence="1">
    <location>
        <begin position="26"/>
        <end position="90"/>
    </location>
</feature>
<sequence>MWSKIFLATFLLGLTLAEKKNVTEKSVEALGGTKEKRQTEHETRSVPLSLIDNRRQHALHHHQQQQQQQQQQQEYYQSEEGSFYAAQPSAGQPSIAYKSAGAAHKPATSQEQPQYQELPPEYISLLHQLAEHQPKAAALKQGKAVGQHYEPQSHPQHAKPSQVQYITEEEYAQLLKQAQHQQHGPAPAHHQHQHQHQPQPQGLQAYGRPSSHPGAPPAAASHKYRPAIQLLETAEDQPGAYGQADGEQYRIQYKSIQQAGTVTPVPKPVSSFSFENELAKLVESNRPLAYHAVPHHPGRQHDAQHHEAPQRYAGPTPSPQSHEYTYVQAGPGREHGAPQQPPKQSIKAQYIAPFAQGLPLNGPKISPAHLQVGPQKFVDSSPPAQKYQFIAQPESGPSKAHHQHHHQQQQPQHQQQQHHHHHAPAHQGQQYFAEVSPKQQAGTPSPKIQYYVPKEKNVQIYYQQAQQQQQAAIEQHSPQHPMKIVEAPQLQNEKPQKTVQSHHRSKPAEQQQVHQHRYGAREKQPESDESHAPSRSSIFVSQSTGVNQATAAATPAPSAHSHKIPPKIDRPLTQEEFQALVDAGYSVVPVPVPVPVPISQYQQQQQQQQQAAAAHHAGHAGVPHPGPRGGPHPTPAAVARQAAQASRYHLHQLATAENNPNQVVTYLRPLHLDPFSAGVRGPHKAAP</sequence>
<evidence type="ECO:0000256" key="2">
    <source>
        <dbReference type="SAM" id="SignalP"/>
    </source>
</evidence>
<proteinExistence type="predicted"/>
<evidence type="ECO:0000256" key="1">
    <source>
        <dbReference type="SAM" id="MobiDB-lite"/>
    </source>
</evidence>
<feature type="compositionally biased region" description="Low complexity" evidence="1">
    <location>
        <begin position="599"/>
        <end position="623"/>
    </location>
</feature>